<gene>
    <name evidence="6" type="ORF">IV02_18655</name>
</gene>
<reference evidence="6 7" key="1">
    <citation type="submission" date="2014-07" db="EMBL/GenBank/DDBJ databases">
        <title>Draft Genome Sequences of Environmental Pseudomonas syringae strains.</title>
        <authorList>
            <person name="Baltrus D.A."/>
            <person name="Berge O."/>
            <person name="Morris C."/>
        </authorList>
    </citation>
    <scope>NUCLEOTIDE SEQUENCE [LARGE SCALE GENOMIC DNA]</scope>
    <source>
        <strain evidence="6 7">CEB003</strain>
    </source>
</reference>
<evidence type="ECO:0000256" key="1">
    <source>
        <dbReference type="ARBA" id="ARBA00009437"/>
    </source>
</evidence>
<dbReference type="InterPro" id="IPR036390">
    <property type="entry name" value="WH_DNA-bd_sf"/>
</dbReference>
<dbReference type="InterPro" id="IPR005119">
    <property type="entry name" value="LysR_subst-bd"/>
</dbReference>
<evidence type="ECO:0000256" key="4">
    <source>
        <dbReference type="ARBA" id="ARBA00023163"/>
    </source>
</evidence>
<name>A0A085V377_PSESX</name>
<dbReference type="Gene3D" id="3.40.190.10">
    <property type="entry name" value="Periplasmic binding protein-like II"/>
    <property type="match status" value="2"/>
</dbReference>
<evidence type="ECO:0000313" key="6">
    <source>
        <dbReference type="EMBL" id="KFE49890.1"/>
    </source>
</evidence>
<protein>
    <submittedName>
        <fullName evidence="6">LysR family transcriptional regulator</fullName>
    </submittedName>
</protein>
<evidence type="ECO:0000313" key="7">
    <source>
        <dbReference type="Proteomes" id="UP000028643"/>
    </source>
</evidence>
<dbReference type="RefSeq" id="WP_020288700.1">
    <property type="nucleotide sequence ID" value="NZ_JPQT01000115.1"/>
</dbReference>
<dbReference type="PROSITE" id="PS50931">
    <property type="entry name" value="HTH_LYSR"/>
    <property type="match status" value="1"/>
</dbReference>
<keyword evidence="3" id="KW-0238">DNA-binding</keyword>
<dbReference type="InterPro" id="IPR000847">
    <property type="entry name" value="LysR_HTH_N"/>
</dbReference>
<evidence type="ECO:0000256" key="2">
    <source>
        <dbReference type="ARBA" id="ARBA00023015"/>
    </source>
</evidence>
<dbReference type="Proteomes" id="UP000028643">
    <property type="component" value="Unassembled WGS sequence"/>
</dbReference>
<comment type="similarity">
    <text evidence="1">Belongs to the LysR transcriptional regulatory family.</text>
</comment>
<sequence>MQSTLDIDLLRTFQAVVRFEQFLAAATFLNRSPSAVSLHIRRLEDITGGRLLERDNQTVTLTPLGRRFALQSAELLQMHDRMLAGYNAPSVSGTVRLGISEEYAGALLQCTLPPLSEGFPHIELEVETASSGRLHSQLQRGQMDLALVVELMQAQPTREPPLLRFGTTEPVWVAAHSYRADPDKPLPLALHGTGCPYRCVALEALTQVGRPWRTMVMSAGTSALETTICAGLVIGIIDRARVSPQMRILSEEDGLPTLPLHEMQLVKAPGAPSAACEVLIQLIGENFRL</sequence>
<dbReference type="GO" id="GO:0003700">
    <property type="term" value="F:DNA-binding transcription factor activity"/>
    <property type="evidence" value="ECO:0007669"/>
    <property type="project" value="InterPro"/>
</dbReference>
<dbReference type="PANTHER" id="PTHR30579:SF7">
    <property type="entry name" value="HTH-TYPE TRANSCRIPTIONAL REGULATOR LRHA-RELATED"/>
    <property type="match status" value="1"/>
</dbReference>
<evidence type="ECO:0000256" key="3">
    <source>
        <dbReference type="ARBA" id="ARBA00023125"/>
    </source>
</evidence>
<dbReference type="Gene3D" id="1.10.10.10">
    <property type="entry name" value="Winged helix-like DNA-binding domain superfamily/Winged helix DNA-binding domain"/>
    <property type="match status" value="1"/>
</dbReference>
<keyword evidence="2" id="KW-0805">Transcription regulation</keyword>
<dbReference type="SUPFAM" id="SSF53850">
    <property type="entry name" value="Periplasmic binding protein-like II"/>
    <property type="match status" value="1"/>
</dbReference>
<keyword evidence="4" id="KW-0804">Transcription</keyword>
<dbReference type="InterPro" id="IPR036388">
    <property type="entry name" value="WH-like_DNA-bd_sf"/>
</dbReference>
<dbReference type="SUPFAM" id="SSF46785">
    <property type="entry name" value="Winged helix' DNA-binding domain"/>
    <property type="match status" value="1"/>
</dbReference>
<dbReference type="GO" id="GO:0003677">
    <property type="term" value="F:DNA binding"/>
    <property type="evidence" value="ECO:0007669"/>
    <property type="project" value="UniProtKB-KW"/>
</dbReference>
<dbReference type="EMBL" id="JPQT01000115">
    <property type="protein sequence ID" value="KFE49890.1"/>
    <property type="molecule type" value="Genomic_DNA"/>
</dbReference>
<dbReference type="PANTHER" id="PTHR30579">
    <property type="entry name" value="TRANSCRIPTIONAL REGULATOR"/>
    <property type="match status" value="1"/>
</dbReference>
<evidence type="ECO:0000259" key="5">
    <source>
        <dbReference type="PROSITE" id="PS50931"/>
    </source>
</evidence>
<dbReference type="InterPro" id="IPR050176">
    <property type="entry name" value="LTTR"/>
</dbReference>
<dbReference type="AlphaFoldDB" id="A0A085V377"/>
<accession>A0A085V377</accession>
<feature type="domain" description="HTH lysR-type" evidence="5">
    <location>
        <begin position="5"/>
        <end position="62"/>
    </location>
</feature>
<comment type="caution">
    <text evidence="6">The sequence shown here is derived from an EMBL/GenBank/DDBJ whole genome shotgun (WGS) entry which is preliminary data.</text>
</comment>
<dbReference type="PATRIC" id="fig|317.174.peg.3815"/>
<dbReference type="Pfam" id="PF00126">
    <property type="entry name" value="HTH_1"/>
    <property type="match status" value="1"/>
</dbReference>
<proteinExistence type="inferred from homology"/>
<dbReference type="Pfam" id="PF03466">
    <property type="entry name" value="LysR_substrate"/>
    <property type="match status" value="1"/>
</dbReference>
<organism evidence="6 7">
    <name type="scientific">Pseudomonas syringae</name>
    <dbReference type="NCBI Taxonomy" id="317"/>
    <lineage>
        <taxon>Bacteria</taxon>
        <taxon>Pseudomonadati</taxon>
        <taxon>Pseudomonadota</taxon>
        <taxon>Gammaproteobacteria</taxon>
        <taxon>Pseudomonadales</taxon>
        <taxon>Pseudomonadaceae</taxon>
        <taxon>Pseudomonas</taxon>
    </lineage>
</organism>